<gene>
    <name evidence="3" type="ORF">F2B50_16225</name>
    <name evidence="4" type="ORF">FPF71_16225</name>
</gene>
<reference evidence="3" key="3">
    <citation type="submission" date="2019-09" db="EMBL/GenBank/DDBJ databases">
        <authorList>
            <person name="Zhang D.-C."/>
        </authorList>
    </citation>
    <scope>NUCLEOTIDE SEQUENCE</scope>
    <source>
        <strain evidence="3">RU-4-M-4</strain>
    </source>
</reference>
<protein>
    <submittedName>
        <fullName evidence="3">PorT family protein</fullName>
    </submittedName>
</protein>
<dbReference type="AlphaFoldDB" id="A0A5M7AVF9"/>
<dbReference type="EMBL" id="VMBF01000011">
    <property type="protein sequence ID" value="TSJ72935.1"/>
    <property type="molecule type" value="Genomic_DNA"/>
</dbReference>
<dbReference type="InterPro" id="IPR011250">
    <property type="entry name" value="OMP/PagP_B-barrel"/>
</dbReference>
<dbReference type="Proteomes" id="UP000315145">
    <property type="component" value="Unassembled WGS sequence"/>
</dbReference>
<feature type="signal peptide" evidence="1">
    <location>
        <begin position="1"/>
        <end position="20"/>
    </location>
</feature>
<feature type="domain" description="Outer membrane protein beta-barrel" evidence="2">
    <location>
        <begin position="19"/>
        <end position="161"/>
    </location>
</feature>
<reference evidence="4 5" key="2">
    <citation type="submission" date="2019-07" db="EMBL/GenBank/DDBJ databases">
        <title>Algibacter marinivivus sp. nov., isolated from the surface of a marine red alga.</title>
        <authorList>
            <person name="Zhong X."/>
            <person name="Xu W."/>
            <person name="Zhang Y."/>
            <person name="Zhang Q."/>
            <person name="Du Z."/>
        </authorList>
    </citation>
    <scope>NUCLEOTIDE SEQUENCE [LARGE SCALE GENOMIC DNA]</scope>
    <source>
        <strain evidence="4 5">RU-4-M-4</strain>
    </source>
</reference>
<keyword evidence="5" id="KW-1185">Reference proteome</keyword>
<feature type="chain" id="PRO_5024344275" evidence="1">
    <location>
        <begin position="21"/>
        <end position="184"/>
    </location>
</feature>
<dbReference type="SUPFAM" id="SSF56925">
    <property type="entry name" value="OMPA-like"/>
    <property type="match status" value="1"/>
</dbReference>
<keyword evidence="1" id="KW-0732">Signal</keyword>
<name>A0A5M7AVF9_9FLAO</name>
<evidence type="ECO:0000313" key="4">
    <source>
        <dbReference type="EMBL" id="TSJ72935.1"/>
    </source>
</evidence>
<dbReference type="Pfam" id="PF13568">
    <property type="entry name" value="OMP_b-brl_2"/>
    <property type="match status" value="1"/>
</dbReference>
<evidence type="ECO:0000313" key="5">
    <source>
        <dbReference type="Proteomes" id="UP000315145"/>
    </source>
</evidence>
<organism evidence="3 6">
    <name type="scientific">Algibacter amylolyticus</name>
    <dbReference type="NCBI Taxonomy" id="1608400"/>
    <lineage>
        <taxon>Bacteria</taxon>
        <taxon>Pseudomonadati</taxon>
        <taxon>Bacteroidota</taxon>
        <taxon>Flavobacteriia</taxon>
        <taxon>Flavobacteriales</taxon>
        <taxon>Flavobacteriaceae</taxon>
        <taxon>Algibacter</taxon>
    </lineage>
</organism>
<evidence type="ECO:0000313" key="6">
    <source>
        <dbReference type="Proteomes" id="UP000322315"/>
    </source>
</evidence>
<evidence type="ECO:0000313" key="3">
    <source>
        <dbReference type="EMBL" id="KAA5821423.1"/>
    </source>
</evidence>
<dbReference type="InterPro" id="IPR025665">
    <property type="entry name" value="Beta-barrel_OMP_2"/>
</dbReference>
<evidence type="ECO:0000256" key="1">
    <source>
        <dbReference type="SAM" id="SignalP"/>
    </source>
</evidence>
<dbReference type="EMBL" id="VWRS01000011">
    <property type="protein sequence ID" value="KAA5821423.1"/>
    <property type="molecule type" value="Genomic_DNA"/>
</dbReference>
<comment type="caution">
    <text evidence="3">The sequence shown here is derived from an EMBL/GenBank/DDBJ whole genome shotgun (WGS) entry which is preliminary data.</text>
</comment>
<proteinExistence type="predicted"/>
<sequence length="184" mass="19887">MKKLLLIALVTVFGISHVNAQDIQFGGKLGINFATINGDNTGTLDPITSLVNFGVVAEMPINEKFAFLPELMYSIQGFSVGDDVVALNYLNLPLMGKYYISKGFSVEAGPQIGFLLSAKDEDIDVKDNFKTVDFGANLGIGYKLDSGLNFGARYNLGLSNINDVEGASDSFRNGVFQVTVGYMF</sequence>
<evidence type="ECO:0000259" key="2">
    <source>
        <dbReference type="Pfam" id="PF13568"/>
    </source>
</evidence>
<dbReference type="Proteomes" id="UP000322315">
    <property type="component" value="Unassembled WGS sequence"/>
</dbReference>
<dbReference type="RefSeq" id="WP_144117978.1">
    <property type="nucleotide sequence ID" value="NZ_JACHGE010000003.1"/>
</dbReference>
<reference evidence="3 6" key="1">
    <citation type="journal article" date="2015" name="Int. J. Syst. Evol. Microbiol.">
        <title>Algibacter amylolyticus sp. nov., isolated from intertidal sediment.</title>
        <authorList>
            <person name="Zhang D.C."/>
            <person name="Wu J."/>
            <person name="Neuner K."/>
            <person name="Yao J."/>
            <person name="Margesin R."/>
        </authorList>
    </citation>
    <scope>NUCLEOTIDE SEQUENCE [LARGE SCALE GENOMIC DNA]</scope>
    <source>
        <strain evidence="3 6">RU-4-M-4</strain>
    </source>
</reference>
<dbReference type="OrthoDB" id="947434at2"/>
<accession>A0A5M7AVF9</accession>